<comment type="caution">
    <text evidence="2">The sequence shown here is derived from an EMBL/GenBank/DDBJ whole genome shotgun (WGS) entry which is preliminary data.</text>
</comment>
<feature type="transmembrane region" description="Helical" evidence="1">
    <location>
        <begin position="67"/>
        <end position="85"/>
    </location>
</feature>
<evidence type="ECO:0000313" key="2">
    <source>
        <dbReference type="EMBL" id="MCC1484851.1"/>
    </source>
</evidence>
<reference evidence="3" key="2">
    <citation type="submission" date="2023-07" db="EMBL/GenBank/DDBJ databases">
        <title>Genome of Winogradskyella sp. E313.</title>
        <authorList>
            <person name="Zhou Y."/>
        </authorList>
    </citation>
    <scope>NUCLEOTIDE SEQUENCE [LARGE SCALE GENOMIC DNA]</scope>
    <source>
        <strain evidence="3">E313</strain>
    </source>
</reference>
<keyword evidence="1" id="KW-0812">Transmembrane</keyword>
<organism evidence="2 3">
    <name type="scientific">Winogradskyella immobilis</name>
    <dbReference type="NCBI Taxonomy" id="2816852"/>
    <lineage>
        <taxon>Bacteria</taxon>
        <taxon>Pseudomonadati</taxon>
        <taxon>Bacteroidota</taxon>
        <taxon>Flavobacteriia</taxon>
        <taxon>Flavobacteriales</taxon>
        <taxon>Flavobacteriaceae</taxon>
        <taxon>Winogradskyella</taxon>
    </lineage>
</organism>
<name>A0ABS8EPC0_9FLAO</name>
<evidence type="ECO:0000313" key="3">
    <source>
        <dbReference type="Proteomes" id="UP000778797"/>
    </source>
</evidence>
<dbReference type="Proteomes" id="UP000778797">
    <property type="component" value="Unassembled WGS sequence"/>
</dbReference>
<protein>
    <submittedName>
        <fullName evidence="2">Uncharacterized protein</fullName>
    </submittedName>
</protein>
<dbReference type="EMBL" id="JAFMPT010000012">
    <property type="protein sequence ID" value="MCC1484851.1"/>
    <property type="molecule type" value="Genomic_DNA"/>
</dbReference>
<evidence type="ECO:0000256" key="1">
    <source>
        <dbReference type="SAM" id="Phobius"/>
    </source>
</evidence>
<keyword evidence="3" id="KW-1185">Reference proteome</keyword>
<gene>
    <name evidence="2" type="ORF">J1C55_09640</name>
</gene>
<keyword evidence="1" id="KW-1133">Transmembrane helix</keyword>
<reference evidence="3" key="1">
    <citation type="submission" date="2021-03" db="EMBL/GenBank/DDBJ databases">
        <title>Genome of Cognatishimia sp. F0-27.</title>
        <authorList>
            <person name="Ping X."/>
        </authorList>
    </citation>
    <scope>NUCLEOTIDE SEQUENCE [LARGE SCALE GENOMIC DNA]</scope>
    <source>
        <strain evidence="3">E313</strain>
    </source>
</reference>
<proteinExistence type="predicted"/>
<dbReference type="RefSeq" id="WP_227477318.1">
    <property type="nucleotide sequence ID" value="NZ_JAFMPT010000012.1"/>
</dbReference>
<accession>A0ABS8EPC0</accession>
<sequence length="86" mass="10363">MNLEKKNIERRKNAPLTNKEALLFFFLPTNFASFDNSKSTDFNESELKRFKTHGFYLKYKQARELQFYGRIFYVALSIIISYFILF</sequence>
<keyword evidence="1" id="KW-0472">Membrane</keyword>